<dbReference type="GO" id="GO:0000976">
    <property type="term" value="F:transcription cis-regulatory region binding"/>
    <property type="evidence" value="ECO:0007669"/>
    <property type="project" value="TreeGrafter"/>
</dbReference>
<dbReference type="CDD" id="cd00383">
    <property type="entry name" value="trans_reg_C"/>
    <property type="match status" value="1"/>
</dbReference>
<evidence type="ECO:0000256" key="3">
    <source>
        <dbReference type="ARBA" id="ARBA00023015"/>
    </source>
</evidence>
<dbReference type="CDD" id="cd17574">
    <property type="entry name" value="REC_OmpR"/>
    <property type="match status" value="1"/>
</dbReference>
<dbReference type="KEGG" id="dwd:DSCW_13650"/>
<evidence type="ECO:0000259" key="9">
    <source>
        <dbReference type="PROSITE" id="PS51755"/>
    </source>
</evidence>
<dbReference type="InterPro" id="IPR011006">
    <property type="entry name" value="CheY-like_superfamily"/>
</dbReference>
<dbReference type="InterPro" id="IPR001867">
    <property type="entry name" value="OmpR/PhoB-type_DNA-bd"/>
</dbReference>
<keyword evidence="11" id="KW-1185">Reference proteome</keyword>
<reference evidence="10 11" key="1">
    <citation type="submission" date="2019-11" db="EMBL/GenBank/DDBJ databases">
        <title>Comparative genomics of hydrocarbon-degrading Desulfosarcina strains.</title>
        <authorList>
            <person name="Watanabe M."/>
            <person name="Kojima H."/>
            <person name="Fukui M."/>
        </authorList>
    </citation>
    <scope>NUCLEOTIDE SEQUENCE [LARGE SCALE GENOMIC DNA]</scope>
    <source>
        <strain evidence="10 11">PP31</strain>
    </source>
</reference>
<gene>
    <name evidence="10" type="ORF">DSCW_13650</name>
</gene>
<dbReference type="InterPro" id="IPR016032">
    <property type="entry name" value="Sig_transdc_resp-reg_C-effctor"/>
</dbReference>
<accession>A0A5K7YZA1</accession>
<organism evidence="10 11">
    <name type="scientific">Desulfosarcina widdelii</name>
    <dbReference type="NCBI Taxonomy" id="947919"/>
    <lineage>
        <taxon>Bacteria</taxon>
        <taxon>Pseudomonadati</taxon>
        <taxon>Thermodesulfobacteriota</taxon>
        <taxon>Desulfobacteria</taxon>
        <taxon>Desulfobacterales</taxon>
        <taxon>Desulfosarcinaceae</taxon>
        <taxon>Desulfosarcina</taxon>
    </lineage>
</organism>
<dbReference type="EMBL" id="AP021875">
    <property type="protein sequence ID" value="BBO73948.1"/>
    <property type="molecule type" value="Genomic_DNA"/>
</dbReference>
<dbReference type="Pfam" id="PF00072">
    <property type="entry name" value="Response_reg"/>
    <property type="match status" value="1"/>
</dbReference>
<dbReference type="SUPFAM" id="SSF46894">
    <property type="entry name" value="C-terminal effector domain of the bipartite response regulators"/>
    <property type="match status" value="1"/>
</dbReference>
<evidence type="ECO:0000313" key="11">
    <source>
        <dbReference type="Proteomes" id="UP000427769"/>
    </source>
</evidence>
<dbReference type="InterPro" id="IPR001789">
    <property type="entry name" value="Sig_transdc_resp-reg_receiver"/>
</dbReference>
<dbReference type="SMART" id="SM00448">
    <property type="entry name" value="REC"/>
    <property type="match status" value="1"/>
</dbReference>
<evidence type="ECO:0000259" key="8">
    <source>
        <dbReference type="PROSITE" id="PS50110"/>
    </source>
</evidence>
<dbReference type="InterPro" id="IPR036388">
    <property type="entry name" value="WH-like_DNA-bd_sf"/>
</dbReference>
<dbReference type="InterPro" id="IPR039420">
    <property type="entry name" value="WalR-like"/>
</dbReference>
<dbReference type="Gene3D" id="6.10.250.690">
    <property type="match status" value="1"/>
</dbReference>
<evidence type="ECO:0000256" key="1">
    <source>
        <dbReference type="ARBA" id="ARBA00022553"/>
    </source>
</evidence>
<dbReference type="FunFam" id="3.40.50.2300:FF:000001">
    <property type="entry name" value="DNA-binding response regulator PhoB"/>
    <property type="match status" value="1"/>
</dbReference>
<name>A0A5K7YZA1_9BACT</name>
<sequence>MVGMNLTSNDIRGKETIMEPAKTSVLVVEDDPAIARGLCDVLVFNGYHAETVADGNRGCESALEGAWDLILLDVMLPGIDGFSICREIRRKRPTQPVIMLTAKGSEDDIVTGFTAGADDYVSKPFSLRELMVRVEAVLRRSGKTMGDERIRCGDVLFDGLNLQATCDDRTAALTRREMDIVVYLFRHRERIVSKAELLTEVWHYKDPGIETRTVDIHMLKLRKKIASLTNGSGLIETVRGEGYRLESES</sequence>
<dbReference type="PROSITE" id="PS51755">
    <property type="entry name" value="OMPR_PHOB"/>
    <property type="match status" value="1"/>
</dbReference>
<dbReference type="SUPFAM" id="SSF52172">
    <property type="entry name" value="CheY-like"/>
    <property type="match status" value="1"/>
</dbReference>
<dbReference type="Gene3D" id="1.10.10.10">
    <property type="entry name" value="Winged helix-like DNA-binding domain superfamily/Winged helix DNA-binding domain"/>
    <property type="match status" value="1"/>
</dbReference>
<evidence type="ECO:0000256" key="4">
    <source>
        <dbReference type="ARBA" id="ARBA00023125"/>
    </source>
</evidence>
<dbReference type="Gene3D" id="3.40.50.2300">
    <property type="match status" value="1"/>
</dbReference>
<evidence type="ECO:0000256" key="6">
    <source>
        <dbReference type="PROSITE-ProRule" id="PRU00169"/>
    </source>
</evidence>
<dbReference type="GO" id="GO:0006355">
    <property type="term" value="P:regulation of DNA-templated transcription"/>
    <property type="evidence" value="ECO:0007669"/>
    <property type="project" value="InterPro"/>
</dbReference>
<feature type="modified residue" description="4-aspartylphosphate" evidence="6">
    <location>
        <position position="73"/>
    </location>
</feature>
<feature type="DNA-binding region" description="OmpR/PhoB-type" evidence="7">
    <location>
        <begin position="147"/>
        <end position="247"/>
    </location>
</feature>
<dbReference type="Proteomes" id="UP000427769">
    <property type="component" value="Chromosome"/>
</dbReference>
<evidence type="ECO:0000256" key="7">
    <source>
        <dbReference type="PROSITE-ProRule" id="PRU01091"/>
    </source>
</evidence>
<dbReference type="GO" id="GO:0000156">
    <property type="term" value="F:phosphorelay response regulator activity"/>
    <property type="evidence" value="ECO:0007669"/>
    <property type="project" value="TreeGrafter"/>
</dbReference>
<evidence type="ECO:0000256" key="2">
    <source>
        <dbReference type="ARBA" id="ARBA00023012"/>
    </source>
</evidence>
<keyword evidence="1 6" id="KW-0597">Phosphoprotein</keyword>
<dbReference type="SMART" id="SM00862">
    <property type="entry name" value="Trans_reg_C"/>
    <property type="match status" value="1"/>
</dbReference>
<dbReference type="PANTHER" id="PTHR48111:SF1">
    <property type="entry name" value="TWO-COMPONENT RESPONSE REGULATOR ORR33"/>
    <property type="match status" value="1"/>
</dbReference>
<dbReference type="AlphaFoldDB" id="A0A5K7YZA1"/>
<dbReference type="Pfam" id="PF00486">
    <property type="entry name" value="Trans_reg_C"/>
    <property type="match status" value="1"/>
</dbReference>
<keyword evidence="2" id="KW-0902">Two-component regulatory system</keyword>
<dbReference type="GO" id="GO:0032993">
    <property type="term" value="C:protein-DNA complex"/>
    <property type="evidence" value="ECO:0007669"/>
    <property type="project" value="TreeGrafter"/>
</dbReference>
<evidence type="ECO:0000313" key="10">
    <source>
        <dbReference type="EMBL" id="BBO73948.1"/>
    </source>
</evidence>
<keyword evidence="3" id="KW-0805">Transcription regulation</keyword>
<feature type="domain" description="Response regulatory" evidence="8">
    <location>
        <begin position="24"/>
        <end position="138"/>
    </location>
</feature>
<evidence type="ECO:0000256" key="5">
    <source>
        <dbReference type="ARBA" id="ARBA00023163"/>
    </source>
</evidence>
<keyword evidence="4 7" id="KW-0238">DNA-binding</keyword>
<proteinExistence type="predicted"/>
<feature type="domain" description="OmpR/PhoB-type" evidence="9">
    <location>
        <begin position="147"/>
        <end position="247"/>
    </location>
</feature>
<dbReference type="PROSITE" id="PS50110">
    <property type="entry name" value="RESPONSE_REGULATORY"/>
    <property type="match status" value="1"/>
</dbReference>
<dbReference type="GO" id="GO:0005829">
    <property type="term" value="C:cytosol"/>
    <property type="evidence" value="ECO:0007669"/>
    <property type="project" value="TreeGrafter"/>
</dbReference>
<keyword evidence="5" id="KW-0804">Transcription</keyword>
<protein>
    <submittedName>
        <fullName evidence="10">DNA-binding response regulator</fullName>
    </submittedName>
</protein>
<dbReference type="PANTHER" id="PTHR48111">
    <property type="entry name" value="REGULATOR OF RPOS"/>
    <property type="match status" value="1"/>
</dbReference>